<dbReference type="InterPro" id="IPR013328">
    <property type="entry name" value="6PGD_dom2"/>
</dbReference>
<dbReference type="Gene3D" id="1.10.1040.10">
    <property type="entry name" value="N-(1-d-carboxylethyl)-l-norvaline Dehydrogenase, domain 2"/>
    <property type="match status" value="2"/>
</dbReference>
<dbReference type="Pfam" id="PF02737">
    <property type="entry name" value="3HCDH_N"/>
    <property type="match status" value="1"/>
</dbReference>
<evidence type="ECO:0000313" key="4">
    <source>
        <dbReference type="EMBL" id="AKJ30551.1"/>
    </source>
</evidence>
<accession>A0A0G3BT52</accession>
<dbReference type="SUPFAM" id="SSF51735">
    <property type="entry name" value="NAD(P)-binding Rossmann-fold domains"/>
    <property type="match status" value="1"/>
</dbReference>
<dbReference type="PANTHER" id="PTHR48075">
    <property type="entry name" value="3-HYDROXYACYL-COA DEHYDROGENASE FAMILY PROTEIN"/>
    <property type="match status" value="1"/>
</dbReference>
<feature type="domain" description="3-hydroxyacyl-CoA dehydrogenase C-terminal" evidence="2">
    <location>
        <begin position="427"/>
        <end position="508"/>
    </location>
</feature>
<dbReference type="PATRIC" id="fig|413882.6.peg.4030"/>
<protein>
    <submittedName>
        <fullName evidence="4">3-hydroxyacyl-CoA dehydrogenase</fullName>
    </submittedName>
</protein>
<gene>
    <name evidence="4" type="primary">paaH</name>
    <name evidence="4" type="ORF">AAW51_3860</name>
</gene>
<feature type="domain" description="3-hydroxyacyl-CoA dehydrogenase C-terminal" evidence="2">
    <location>
        <begin position="200"/>
        <end position="297"/>
    </location>
</feature>
<dbReference type="OrthoDB" id="5287258at2"/>
<feature type="domain" description="3-hydroxyacyl-CoA dehydrogenase NAD binding" evidence="3">
    <location>
        <begin position="20"/>
        <end position="198"/>
    </location>
</feature>
<proteinExistence type="predicted"/>
<dbReference type="InterPro" id="IPR008927">
    <property type="entry name" value="6-PGluconate_DH-like_C_sf"/>
</dbReference>
<dbReference type="KEGG" id="pbh:AAW51_3860"/>
<sequence length="516" mass="55003">MQNTDLDLSLPAVDAAGLRLAVVGSGVMGRGIAQIAALAGLHVTLHDAKPNAAQEAVRELGTTLDRLVEKGKLGADAAQAAVARLQVASGLGDLAGCDVVVEAIVEDLGIKRALFADLEAVVGPHCVLATNTSSLSVTAIAAGLKRPQRVAGFHFFNPVPLMKIVEVIDGLLTAPPVSDFLLGLGRRCGHTAVRAKDTPGFIVNHAGRGYGTEALRLLAEGVAEFHQLDRILRDTAGFRLGPFELMDLTALDVSHPVMESIYHQYYEEPRFRPQPLTRQMLNAGVVGRKVGRGFYRYDGGQQQRFDEAPAPAERPSRVWISARRPEARERLAALVAQLGGTLDEAARPAPDSLCIVTPLGHDTTTCATAEGLDPRRTVAVDWLFDHSRRRVVMTTPVTSPETRAQARGLFGADGVPVSVVRDSAGGVAPRVLATIINIACEIAQQRIAAPADIDRAVTLGLGYPFGPLAWGDRLGPATVLSLLDELLASTGDPRYRASGWLKRRAQLGVSLLTDEE</sequence>
<keyword evidence="1" id="KW-0560">Oxidoreductase</keyword>
<dbReference type="STRING" id="413882.AAW51_3860"/>
<reference evidence="4 5" key="1">
    <citation type="submission" date="2015-05" db="EMBL/GenBank/DDBJ databases">
        <authorList>
            <person name="Tang B."/>
            <person name="Yu Y."/>
        </authorList>
    </citation>
    <scope>NUCLEOTIDE SEQUENCE [LARGE SCALE GENOMIC DNA]</scope>
    <source>
        <strain evidence="4 5">DSM 7029</strain>
    </source>
</reference>
<dbReference type="Pfam" id="PF00725">
    <property type="entry name" value="3HCDH"/>
    <property type="match status" value="2"/>
</dbReference>
<dbReference type="Proteomes" id="UP000035352">
    <property type="component" value="Chromosome"/>
</dbReference>
<evidence type="ECO:0000256" key="1">
    <source>
        <dbReference type="ARBA" id="ARBA00023002"/>
    </source>
</evidence>
<dbReference type="RefSeq" id="WP_047195897.1">
    <property type="nucleotide sequence ID" value="NZ_CP011371.1"/>
</dbReference>
<dbReference type="InterPro" id="IPR006108">
    <property type="entry name" value="3HC_DH_C"/>
</dbReference>
<evidence type="ECO:0000313" key="5">
    <source>
        <dbReference type="Proteomes" id="UP000035352"/>
    </source>
</evidence>
<dbReference type="EMBL" id="CP011371">
    <property type="protein sequence ID" value="AKJ30551.1"/>
    <property type="molecule type" value="Genomic_DNA"/>
</dbReference>
<dbReference type="FunFam" id="3.40.50.720:FF:000009">
    <property type="entry name" value="Fatty oxidation complex, alpha subunit"/>
    <property type="match status" value="1"/>
</dbReference>
<dbReference type="PANTHER" id="PTHR48075:SF5">
    <property type="entry name" value="3-HYDROXYBUTYRYL-COA DEHYDROGENASE"/>
    <property type="match status" value="1"/>
</dbReference>
<dbReference type="Gene3D" id="3.40.50.720">
    <property type="entry name" value="NAD(P)-binding Rossmann-like Domain"/>
    <property type="match status" value="1"/>
</dbReference>
<dbReference type="AlphaFoldDB" id="A0A0G3BT52"/>
<dbReference type="GO" id="GO:0070403">
    <property type="term" value="F:NAD+ binding"/>
    <property type="evidence" value="ECO:0007669"/>
    <property type="project" value="InterPro"/>
</dbReference>
<organism evidence="4 5">
    <name type="scientific">Caldimonas brevitalea</name>
    <dbReference type="NCBI Taxonomy" id="413882"/>
    <lineage>
        <taxon>Bacteria</taxon>
        <taxon>Pseudomonadati</taxon>
        <taxon>Pseudomonadota</taxon>
        <taxon>Betaproteobacteria</taxon>
        <taxon>Burkholderiales</taxon>
        <taxon>Sphaerotilaceae</taxon>
        <taxon>Caldimonas</taxon>
    </lineage>
</organism>
<dbReference type="SUPFAM" id="SSF48179">
    <property type="entry name" value="6-phosphogluconate dehydrogenase C-terminal domain-like"/>
    <property type="match status" value="2"/>
</dbReference>
<dbReference type="NCBIfam" id="NF006124">
    <property type="entry name" value="PRK08268.1"/>
    <property type="match status" value="1"/>
</dbReference>
<dbReference type="InterPro" id="IPR036291">
    <property type="entry name" value="NAD(P)-bd_dom_sf"/>
</dbReference>
<keyword evidence="5" id="KW-1185">Reference proteome</keyword>
<evidence type="ECO:0000259" key="3">
    <source>
        <dbReference type="Pfam" id="PF02737"/>
    </source>
</evidence>
<dbReference type="GO" id="GO:0008691">
    <property type="term" value="F:3-hydroxybutyryl-CoA dehydrogenase activity"/>
    <property type="evidence" value="ECO:0007669"/>
    <property type="project" value="TreeGrafter"/>
</dbReference>
<name>A0A0G3BT52_9BURK</name>
<dbReference type="InterPro" id="IPR006176">
    <property type="entry name" value="3-OHacyl-CoA_DH_NAD-bd"/>
</dbReference>
<dbReference type="GO" id="GO:0006635">
    <property type="term" value="P:fatty acid beta-oxidation"/>
    <property type="evidence" value="ECO:0007669"/>
    <property type="project" value="TreeGrafter"/>
</dbReference>
<evidence type="ECO:0000259" key="2">
    <source>
        <dbReference type="Pfam" id="PF00725"/>
    </source>
</evidence>